<feature type="non-terminal residue" evidence="1">
    <location>
        <position position="81"/>
    </location>
</feature>
<organism evidence="1 2">
    <name type="scientific">Porites evermanni</name>
    <dbReference type="NCBI Taxonomy" id="104178"/>
    <lineage>
        <taxon>Eukaryota</taxon>
        <taxon>Metazoa</taxon>
        <taxon>Cnidaria</taxon>
        <taxon>Anthozoa</taxon>
        <taxon>Hexacorallia</taxon>
        <taxon>Scleractinia</taxon>
        <taxon>Fungiina</taxon>
        <taxon>Poritidae</taxon>
        <taxon>Porites</taxon>
    </lineage>
</organism>
<evidence type="ECO:0008006" key="3">
    <source>
        <dbReference type="Google" id="ProtNLM"/>
    </source>
</evidence>
<sequence length="81" mass="9370">EIQAWASANKLTINEDKTKVLTITRKRLNSKQNCKLSKLIASYRSMHMLIKYAKNLASRNALLRKISAFLPLSQRVKYYNA</sequence>
<keyword evidence="2" id="KW-1185">Reference proteome</keyword>
<accession>A0ABN8Q110</accession>
<feature type="non-terminal residue" evidence="1">
    <location>
        <position position="1"/>
    </location>
</feature>
<evidence type="ECO:0000313" key="2">
    <source>
        <dbReference type="Proteomes" id="UP001159427"/>
    </source>
</evidence>
<proteinExistence type="predicted"/>
<comment type="caution">
    <text evidence="1">The sequence shown here is derived from an EMBL/GenBank/DDBJ whole genome shotgun (WGS) entry which is preliminary data.</text>
</comment>
<gene>
    <name evidence="1" type="ORF">PEVE_00001552</name>
</gene>
<dbReference type="Proteomes" id="UP001159427">
    <property type="component" value="Unassembled WGS sequence"/>
</dbReference>
<evidence type="ECO:0000313" key="1">
    <source>
        <dbReference type="EMBL" id="CAH3154899.1"/>
    </source>
</evidence>
<dbReference type="EMBL" id="CALNXI010001087">
    <property type="protein sequence ID" value="CAH3154899.1"/>
    <property type="molecule type" value="Genomic_DNA"/>
</dbReference>
<name>A0ABN8Q110_9CNID</name>
<reference evidence="1 2" key="1">
    <citation type="submission" date="2022-05" db="EMBL/GenBank/DDBJ databases">
        <authorList>
            <consortium name="Genoscope - CEA"/>
            <person name="William W."/>
        </authorList>
    </citation>
    <scope>NUCLEOTIDE SEQUENCE [LARGE SCALE GENOMIC DNA]</scope>
</reference>
<protein>
    <recommendedName>
        <fullName evidence="3">Reverse transcriptase</fullName>
    </recommendedName>
</protein>